<dbReference type="AlphaFoldDB" id="A0A0E3S4I1"/>
<dbReference type="EMBL" id="CP009515">
    <property type="protein sequence ID" value="AKB75161.1"/>
    <property type="molecule type" value="Genomic_DNA"/>
</dbReference>
<dbReference type="HOGENOM" id="CLU_110995_0_0_2"/>
<dbReference type="PATRIC" id="fig|1434111.4.peg.2494"/>
<name>A0A0E3S4I1_9EURY</name>
<keyword evidence="2" id="KW-1185">Reference proteome</keyword>
<sequence length="216" mass="25427">MIDFVTKLTEIICELGVKVKVLCIDREFYTRAVMRYLQSAKIPFIVPVKVQGKQMKELLQVKKSCCFEYVMSPQGKEPLNLNIVVCVNYLKGKKDKNGLEIHAFSVGGFTDPKKVSKMYERRFSIESSYRIRNTSKPKTSSKKPEVRYLYTIISFLIQNHWVTLQWKYFVKRQTGPKIIDEDKFRFDTFKMISWSYLKRLFRIPDGVVTLSNITYD</sequence>
<dbReference type="GeneID" id="25418662"/>
<protein>
    <recommendedName>
        <fullName evidence="3">Mobile element protein</fullName>
    </recommendedName>
</protein>
<dbReference type="KEGG" id="mls:MSLAZ_1900"/>
<reference evidence="1 2" key="1">
    <citation type="submission" date="2014-07" db="EMBL/GenBank/DDBJ databases">
        <title>Methanogenic archaea and the global carbon cycle.</title>
        <authorList>
            <person name="Henriksen J.R."/>
            <person name="Luke J."/>
            <person name="Reinhart S."/>
            <person name="Benedict M.N."/>
            <person name="Youngblut N.D."/>
            <person name="Metcalf M.E."/>
            <person name="Whitaker R.J."/>
            <person name="Metcalf W.W."/>
        </authorList>
    </citation>
    <scope>NUCLEOTIDE SEQUENCE [LARGE SCALE GENOMIC DNA]</scope>
    <source>
        <strain evidence="1 2">Z-7289</strain>
    </source>
</reference>
<dbReference type="PANTHER" id="PTHR33252">
    <property type="entry name" value="THIRD ORF IN TRANSPOSON ISC1160"/>
    <property type="match status" value="1"/>
</dbReference>
<evidence type="ECO:0000313" key="2">
    <source>
        <dbReference type="Proteomes" id="UP000033072"/>
    </source>
</evidence>
<organism evidence="1 2">
    <name type="scientific">Methanosarcina lacustris Z-7289</name>
    <dbReference type="NCBI Taxonomy" id="1434111"/>
    <lineage>
        <taxon>Archaea</taxon>
        <taxon>Methanobacteriati</taxon>
        <taxon>Methanobacteriota</taxon>
        <taxon>Stenosarchaea group</taxon>
        <taxon>Methanomicrobia</taxon>
        <taxon>Methanosarcinales</taxon>
        <taxon>Methanosarcinaceae</taxon>
        <taxon>Methanosarcina</taxon>
    </lineage>
</organism>
<dbReference type="RefSeq" id="WP_157197133.1">
    <property type="nucleotide sequence ID" value="NZ_CP009515.1"/>
</dbReference>
<dbReference type="Proteomes" id="UP000033072">
    <property type="component" value="Chromosome"/>
</dbReference>
<proteinExistence type="predicted"/>
<evidence type="ECO:0000313" key="1">
    <source>
        <dbReference type="EMBL" id="AKB75161.1"/>
    </source>
</evidence>
<dbReference type="OrthoDB" id="139719at2157"/>
<evidence type="ECO:0008006" key="3">
    <source>
        <dbReference type="Google" id="ProtNLM"/>
    </source>
</evidence>
<gene>
    <name evidence="1" type="ORF">MSLAZ_1900</name>
</gene>
<dbReference type="PANTHER" id="PTHR33252:SF2">
    <property type="entry name" value="TRANSPOSASE IS4-LIKE DOMAIN-CONTAINING PROTEIN"/>
    <property type="match status" value="1"/>
</dbReference>
<accession>A0A0E3S4I1</accession>